<sequence>MAKHIFVTGGVVSSLGKGITAASVGMLLGCRGLKVALQKFDPYLNVDPGTMNPYQHGELYVTDDGAETDLDLGHYERFTGIETSRACNYTSGQIYSSVIAKERRGDYLGATIQVVPHITNEIKDAVRSVADGVDVVITEIGGTVGDIEGLPFLEGIRQFGLEKGRDNVMYIHVTLIVTVRAAGEIKTKPTQHSVQKLREIGITPDVLVCRCEKPMAEAMKEKISLFTSVARRCVIDEPDVEHSIYEVPFQFIEQGLDQLIVDHLHLDAKPIELDPWPEIIETIKNPSGEVTIGVIGKYSELQDAYKSIYEALDHGGLAHKVKVNVKRVLSEDVEREDPAALLAGVDSFALLRSAFRKPAGEAQASGPNGADSASQTDS</sequence>
<protein>
    <recommendedName>
        <fullName evidence="1">CTP synthase (glutamine hydrolyzing)</fullName>
        <ecNumber evidence="1">6.3.4.2</ecNumber>
    </recommendedName>
</protein>
<dbReference type="GO" id="GO:0019856">
    <property type="term" value="P:pyrimidine nucleobase biosynthetic process"/>
    <property type="evidence" value="ECO:0007669"/>
    <property type="project" value="TreeGrafter"/>
</dbReference>
<dbReference type="NCBIfam" id="NF003792">
    <property type="entry name" value="PRK05380.1"/>
    <property type="match status" value="1"/>
</dbReference>
<dbReference type="InterPro" id="IPR027417">
    <property type="entry name" value="P-loop_NTPase"/>
</dbReference>
<dbReference type="SUPFAM" id="SSF52317">
    <property type="entry name" value="Class I glutamine amidotransferase-like"/>
    <property type="match status" value="1"/>
</dbReference>
<evidence type="ECO:0000256" key="9">
    <source>
        <dbReference type="ARBA" id="ARBA00047781"/>
    </source>
</evidence>
<dbReference type="CDD" id="cd03113">
    <property type="entry name" value="CTPS_N"/>
    <property type="match status" value="1"/>
</dbReference>
<dbReference type="GO" id="GO:0046872">
    <property type="term" value="F:metal ion binding"/>
    <property type="evidence" value="ECO:0007669"/>
    <property type="project" value="UniProtKB-KW"/>
</dbReference>
<evidence type="ECO:0000256" key="6">
    <source>
        <dbReference type="ARBA" id="ARBA00022842"/>
    </source>
</evidence>
<dbReference type="PROSITE" id="PS51257">
    <property type="entry name" value="PROKAR_LIPOPROTEIN"/>
    <property type="match status" value="1"/>
</dbReference>
<reference evidence="13" key="1">
    <citation type="journal article" date="2015" name="Nature">
        <title>Complex archaea that bridge the gap between prokaryotes and eukaryotes.</title>
        <authorList>
            <person name="Spang A."/>
            <person name="Saw J.H."/>
            <person name="Jorgensen S.L."/>
            <person name="Zaremba-Niedzwiedzka K."/>
            <person name="Martijn J."/>
            <person name="Lind A.E."/>
            <person name="van Eijk R."/>
            <person name="Schleper C."/>
            <person name="Guy L."/>
            <person name="Ettema T.J."/>
        </authorList>
    </citation>
    <scope>NUCLEOTIDE SEQUENCE</scope>
</reference>
<comment type="caution">
    <text evidence="13">The sequence shown here is derived from an EMBL/GenBank/DDBJ whole genome shotgun (WGS) entry which is preliminary data.</text>
</comment>
<dbReference type="EMBL" id="LAZR01027618">
    <property type="protein sequence ID" value="KKL65178.1"/>
    <property type="molecule type" value="Genomic_DNA"/>
</dbReference>
<dbReference type="GO" id="GO:0005829">
    <property type="term" value="C:cytosol"/>
    <property type="evidence" value="ECO:0007669"/>
    <property type="project" value="TreeGrafter"/>
</dbReference>
<dbReference type="Gene3D" id="3.40.50.880">
    <property type="match status" value="1"/>
</dbReference>
<dbReference type="NCBIfam" id="TIGR00337">
    <property type="entry name" value="PyrG"/>
    <property type="match status" value="1"/>
</dbReference>
<evidence type="ECO:0000259" key="12">
    <source>
        <dbReference type="Pfam" id="PF06418"/>
    </source>
</evidence>
<gene>
    <name evidence="13" type="ORF">LCGC14_2157590</name>
</gene>
<evidence type="ECO:0000256" key="2">
    <source>
        <dbReference type="ARBA" id="ARBA00022598"/>
    </source>
</evidence>
<keyword evidence="8" id="KW-0665">Pyrimidine biosynthesis</keyword>
<evidence type="ECO:0000256" key="3">
    <source>
        <dbReference type="ARBA" id="ARBA00022723"/>
    </source>
</evidence>
<keyword evidence="2" id="KW-0436">Ligase</keyword>
<dbReference type="AlphaFoldDB" id="A0A0F9DTK5"/>
<dbReference type="InterPro" id="IPR004468">
    <property type="entry name" value="CTP_synthase"/>
</dbReference>
<proteinExistence type="predicted"/>
<dbReference type="FunFam" id="3.40.50.300:FF:000009">
    <property type="entry name" value="CTP synthase"/>
    <property type="match status" value="1"/>
</dbReference>
<dbReference type="PANTHER" id="PTHR11550">
    <property type="entry name" value="CTP SYNTHASE"/>
    <property type="match status" value="1"/>
</dbReference>
<evidence type="ECO:0000256" key="1">
    <source>
        <dbReference type="ARBA" id="ARBA00012291"/>
    </source>
</evidence>
<dbReference type="GO" id="GO:0006241">
    <property type="term" value="P:CTP biosynthetic process"/>
    <property type="evidence" value="ECO:0007669"/>
    <property type="project" value="TreeGrafter"/>
</dbReference>
<comment type="pathway">
    <text evidence="10">Pyrimidine metabolism.</text>
</comment>
<dbReference type="InterPro" id="IPR029062">
    <property type="entry name" value="Class_I_gatase-like"/>
</dbReference>
<evidence type="ECO:0000256" key="5">
    <source>
        <dbReference type="ARBA" id="ARBA00022840"/>
    </source>
</evidence>
<keyword evidence="3" id="KW-0479">Metal-binding</keyword>
<evidence type="ECO:0000313" key="13">
    <source>
        <dbReference type="EMBL" id="KKL65178.1"/>
    </source>
</evidence>
<evidence type="ECO:0000256" key="7">
    <source>
        <dbReference type="ARBA" id="ARBA00022962"/>
    </source>
</evidence>
<feature type="domain" description="CTP synthase N-terminal" evidence="12">
    <location>
        <begin position="3"/>
        <end position="266"/>
    </location>
</feature>
<accession>A0A0F9DTK5</accession>
<dbReference type="Pfam" id="PF06418">
    <property type="entry name" value="CTP_synth_N"/>
    <property type="match status" value="1"/>
</dbReference>
<dbReference type="EC" id="6.3.4.2" evidence="1"/>
<evidence type="ECO:0000256" key="8">
    <source>
        <dbReference type="ARBA" id="ARBA00022975"/>
    </source>
</evidence>
<dbReference type="InterPro" id="IPR017456">
    <property type="entry name" value="CTP_synthase_N"/>
</dbReference>
<keyword evidence="7" id="KW-0315">Glutamine amidotransferase</keyword>
<dbReference type="Gene3D" id="3.40.50.300">
    <property type="entry name" value="P-loop containing nucleotide triphosphate hydrolases"/>
    <property type="match status" value="1"/>
</dbReference>
<dbReference type="PANTHER" id="PTHR11550:SF0">
    <property type="entry name" value="CTP SYNTHASE-RELATED"/>
    <property type="match status" value="1"/>
</dbReference>
<evidence type="ECO:0000256" key="10">
    <source>
        <dbReference type="ARBA" id="ARBA00060693"/>
    </source>
</evidence>
<dbReference type="GO" id="GO:0003883">
    <property type="term" value="F:CTP synthase activity"/>
    <property type="evidence" value="ECO:0007669"/>
    <property type="project" value="UniProtKB-EC"/>
</dbReference>
<comment type="catalytic activity">
    <reaction evidence="9">
        <text>UTP + L-glutamine + ATP + H2O = CTP + L-glutamate + ADP + phosphate + 2 H(+)</text>
        <dbReference type="Rhea" id="RHEA:26426"/>
        <dbReference type="ChEBI" id="CHEBI:15377"/>
        <dbReference type="ChEBI" id="CHEBI:15378"/>
        <dbReference type="ChEBI" id="CHEBI:29985"/>
        <dbReference type="ChEBI" id="CHEBI:30616"/>
        <dbReference type="ChEBI" id="CHEBI:37563"/>
        <dbReference type="ChEBI" id="CHEBI:43474"/>
        <dbReference type="ChEBI" id="CHEBI:46398"/>
        <dbReference type="ChEBI" id="CHEBI:58359"/>
        <dbReference type="ChEBI" id="CHEBI:456216"/>
        <dbReference type="EC" id="6.3.4.2"/>
    </reaction>
</comment>
<name>A0A0F9DTK5_9ZZZZ</name>
<keyword evidence="5" id="KW-0067">ATP-binding</keyword>
<feature type="region of interest" description="Disordered" evidence="11">
    <location>
        <begin position="358"/>
        <end position="378"/>
    </location>
</feature>
<evidence type="ECO:0000256" key="11">
    <source>
        <dbReference type="SAM" id="MobiDB-lite"/>
    </source>
</evidence>
<keyword evidence="4" id="KW-0547">Nucleotide-binding</keyword>
<keyword evidence="6" id="KW-0460">Magnesium</keyword>
<organism evidence="13">
    <name type="scientific">marine sediment metagenome</name>
    <dbReference type="NCBI Taxonomy" id="412755"/>
    <lineage>
        <taxon>unclassified sequences</taxon>
        <taxon>metagenomes</taxon>
        <taxon>ecological metagenomes</taxon>
    </lineage>
</organism>
<dbReference type="SUPFAM" id="SSF52540">
    <property type="entry name" value="P-loop containing nucleoside triphosphate hydrolases"/>
    <property type="match status" value="1"/>
</dbReference>
<dbReference type="GO" id="GO:0005524">
    <property type="term" value="F:ATP binding"/>
    <property type="evidence" value="ECO:0007669"/>
    <property type="project" value="UniProtKB-KW"/>
</dbReference>
<dbReference type="GO" id="GO:0042802">
    <property type="term" value="F:identical protein binding"/>
    <property type="evidence" value="ECO:0007669"/>
    <property type="project" value="TreeGrafter"/>
</dbReference>
<evidence type="ECO:0000256" key="4">
    <source>
        <dbReference type="ARBA" id="ARBA00022741"/>
    </source>
</evidence>